<evidence type="ECO:0000256" key="4">
    <source>
        <dbReference type="ARBA" id="ARBA00022980"/>
    </source>
</evidence>
<dbReference type="AlphaFoldDB" id="A0A0J8B052"/>
<evidence type="ECO:0000256" key="3">
    <source>
        <dbReference type="ARBA" id="ARBA00011266"/>
    </source>
</evidence>
<accession>A0A0J8B052</accession>
<evidence type="ECO:0000313" key="8">
    <source>
        <dbReference type="Proteomes" id="UP000035740"/>
    </source>
</evidence>
<dbReference type="PANTHER" id="PTHR45696:SF10">
    <property type="entry name" value="LARGE RIBOSOMAL SUBUNIT PROTEIN P1"/>
    <property type="match status" value="1"/>
</dbReference>
<dbReference type="GO" id="GO:0022625">
    <property type="term" value="C:cytosolic large ribosomal subunit"/>
    <property type="evidence" value="ECO:0007669"/>
    <property type="project" value="TreeGrafter"/>
</dbReference>
<dbReference type="OMA" id="SEGCAMF"/>
<dbReference type="EMBL" id="KQ094111">
    <property type="protein sequence ID" value="KMS94351.1"/>
    <property type="molecule type" value="Genomic_DNA"/>
</dbReference>
<evidence type="ECO:0008006" key="9">
    <source>
        <dbReference type="Google" id="ProtNLM"/>
    </source>
</evidence>
<feature type="region of interest" description="Disordered" evidence="6">
    <location>
        <begin position="73"/>
        <end position="114"/>
    </location>
</feature>
<dbReference type="Gene3D" id="1.10.10.1410">
    <property type="match status" value="1"/>
</dbReference>
<comment type="similarity">
    <text evidence="2">Belongs to the eukaryotic ribosomal protein P1/P2 family.</text>
</comment>
<gene>
    <name evidence="7" type="ORF">BVRB_022280</name>
</gene>
<evidence type="ECO:0000256" key="5">
    <source>
        <dbReference type="ARBA" id="ARBA00023274"/>
    </source>
</evidence>
<protein>
    <recommendedName>
        <fullName evidence="9">60S acidic ribosomal protein P1</fullName>
    </recommendedName>
</protein>
<comment type="subunit">
    <text evidence="3">P1 and P2 exist as dimers at the large ribosomal subunit.</text>
</comment>
<dbReference type="GO" id="GO:0030295">
    <property type="term" value="F:protein kinase activator activity"/>
    <property type="evidence" value="ECO:0007669"/>
    <property type="project" value="TreeGrafter"/>
</dbReference>
<dbReference type="HAMAP" id="MF_01478">
    <property type="entry name" value="Ribosomal_L12_arch"/>
    <property type="match status" value="1"/>
</dbReference>
<evidence type="ECO:0000313" key="7">
    <source>
        <dbReference type="EMBL" id="KMS94351.1"/>
    </source>
</evidence>
<proteinExistence type="inferred from homology"/>
<dbReference type="FunFam" id="1.10.10.1410:FF:000002">
    <property type="entry name" value="60S acidic ribosomal protein P2"/>
    <property type="match status" value="1"/>
</dbReference>
<dbReference type="OrthoDB" id="2194681at2759"/>
<name>A0A0J8B052_BETVV</name>
<evidence type="ECO:0000256" key="2">
    <source>
        <dbReference type="ARBA" id="ARBA00005436"/>
    </source>
</evidence>
<dbReference type="InterPro" id="IPR027534">
    <property type="entry name" value="Ribosomal_P1/P2"/>
</dbReference>
<dbReference type="CDD" id="cd05831">
    <property type="entry name" value="Ribosomal_P1"/>
    <property type="match status" value="1"/>
</dbReference>
<dbReference type="PANTHER" id="PTHR45696">
    <property type="entry name" value="60S ACIDIC RIBOSOMAL PROTEIN P1"/>
    <property type="match status" value="1"/>
</dbReference>
<reference evidence="7 8" key="1">
    <citation type="journal article" date="2014" name="Nature">
        <title>The genome of the recently domesticated crop plant sugar beet (Beta vulgaris).</title>
        <authorList>
            <person name="Dohm J.C."/>
            <person name="Minoche A.E."/>
            <person name="Holtgrawe D."/>
            <person name="Capella-Gutierrez S."/>
            <person name="Zakrzewski F."/>
            <person name="Tafer H."/>
            <person name="Rupp O."/>
            <person name="Sorensen T.R."/>
            <person name="Stracke R."/>
            <person name="Reinhardt R."/>
            <person name="Goesmann A."/>
            <person name="Kraft T."/>
            <person name="Schulz B."/>
            <person name="Stadler P.F."/>
            <person name="Schmidt T."/>
            <person name="Gabaldon T."/>
            <person name="Lehrach H."/>
            <person name="Weisshaar B."/>
            <person name="Himmelbauer H."/>
        </authorList>
    </citation>
    <scope>NUCLEOTIDE SEQUENCE [LARGE SCALE GENOMIC DNA]</scope>
    <source>
        <tissue evidence="7">Taproot</tissue>
    </source>
</reference>
<dbReference type="Proteomes" id="UP000035740">
    <property type="component" value="Unassembled WGS sequence"/>
</dbReference>
<dbReference type="GO" id="GO:0003735">
    <property type="term" value="F:structural constituent of ribosome"/>
    <property type="evidence" value="ECO:0007669"/>
    <property type="project" value="InterPro"/>
</dbReference>
<comment type="function">
    <text evidence="1">Plays an important role in the elongation step of protein synthesis.</text>
</comment>
<keyword evidence="5" id="KW-0687">Ribonucleoprotein</keyword>
<dbReference type="GO" id="GO:0006414">
    <property type="term" value="P:translational elongation"/>
    <property type="evidence" value="ECO:0007669"/>
    <property type="project" value="InterPro"/>
</dbReference>
<dbReference type="Pfam" id="PF00428">
    <property type="entry name" value="Ribosomal_60s"/>
    <property type="match status" value="1"/>
</dbReference>
<keyword evidence="4" id="KW-0689">Ribosomal protein</keyword>
<dbReference type="GO" id="GO:0002181">
    <property type="term" value="P:cytoplasmic translation"/>
    <property type="evidence" value="ECO:0007669"/>
    <property type="project" value="TreeGrafter"/>
</dbReference>
<organism evidence="7 8">
    <name type="scientific">Beta vulgaris subsp. vulgaris</name>
    <name type="common">Beet</name>
    <dbReference type="NCBI Taxonomy" id="3555"/>
    <lineage>
        <taxon>Eukaryota</taxon>
        <taxon>Viridiplantae</taxon>
        <taxon>Streptophyta</taxon>
        <taxon>Embryophyta</taxon>
        <taxon>Tracheophyta</taxon>
        <taxon>Spermatophyta</taxon>
        <taxon>Magnoliopsida</taxon>
        <taxon>eudicotyledons</taxon>
        <taxon>Gunneridae</taxon>
        <taxon>Pentapetalae</taxon>
        <taxon>Caryophyllales</taxon>
        <taxon>Chenopodiaceae</taxon>
        <taxon>Betoideae</taxon>
        <taxon>Beta</taxon>
    </lineage>
</organism>
<feature type="compositionally biased region" description="Low complexity" evidence="6">
    <location>
        <begin position="73"/>
        <end position="94"/>
    </location>
</feature>
<dbReference type="InterPro" id="IPR038716">
    <property type="entry name" value="P1/P2_N_sf"/>
</dbReference>
<feature type="compositionally biased region" description="Acidic residues" evidence="6">
    <location>
        <begin position="95"/>
        <end position="108"/>
    </location>
</feature>
<dbReference type="GO" id="GO:0043021">
    <property type="term" value="F:ribonucleoprotein complex binding"/>
    <property type="evidence" value="ECO:0007669"/>
    <property type="project" value="TreeGrafter"/>
</dbReference>
<sequence length="114" mass="11585">MSIAVDATQTQEMLCTLACLALYDDGAEITEEAVKNMIKAAGATVEPYWPKLFVSALKGQDVGSLVANAGAAGPSMSAGAAPAAGGAAAAAAAEPEPEEEEEEEEEDMGFSLFD</sequence>
<evidence type="ECO:0000256" key="1">
    <source>
        <dbReference type="ARBA" id="ARBA00003362"/>
    </source>
</evidence>
<dbReference type="Gramene" id="KMS94351">
    <property type="protein sequence ID" value="KMS94351"/>
    <property type="gene ID" value="BVRB_022280"/>
</dbReference>
<keyword evidence="8" id="KW-1185">Reference proteome</keyword>
<evidence type="ECO:0000256" key="6">
    <source>
        <dbReference type="SAM" id="MobiDB-lite"/>
    </source>
</evidence>